<evidence type="ECO:0000313" key="3">
    <source>
        <dbReference type="Proteomes" id="UP000694844"/>
    </source>
</evidence>
<evidence type="ECO:0000259" key="2">
    <source>
        <dbReference type="PROSITE" id="PS50836"/>
    </source>
</evidence>
<gene>
    <name evidence="4" type="primary">LOC111115172</name>
</gene>
<evidence type="ECO:0000313" key="4">
    <source>
        <dbReference type="RefSeq" id="XP_022309524.1"/>
    </source>
</evidence>
<organism evidence="3 4">
    <name type="scientific">Crassostrea virginica</name>
    <name type="common">Eastern oyster</name>
    <dbReference type="NCBI Taxonomy" id="6565"/>
    <lineage>
        <taxon>Eukaryota</taxon>
        <taxon>Metazoa</taxon>
        <taxon>Spiralia</taxon>
        <taxon>Lophotrochozoa</taxon>
        <taxon>Mollusca</taxon>
        <taxon>Bivalvia</taxon>
        <taxon>Autobranchia</taxon>
        <taxon>Pteriomorphia</taxon>
        <taxon>Ostreida</taxon>
        <taxon>Ostreoidea</taxon>
        <taxon>Ostreidae</taxon>
        <taxon>Crassostrea</taxon>
    </lineage>
</organism>
<dbReference type="PROSITE" id="PS51257">
    <property type="entry name" value="PROKAR_LIPOPROTEIN"/>
    <property type="match status" value="1"/>
</dbReference>
<feature type="domain" description="DOMON" evidence="2">
    <location>
        <begin position="227"/>
        <end position="345"/>
    </location>
</feature>
<dbReference type="PANTHER" id="PTHR46902">
    <property type="entry name" value="DOMON DOMAIN-CONTAINING PROTEIN FRRS1L"/>
    <property type="match status" value="1"/>
</dbReference>
<dbReference type="GO" id="GO:0099072">
    <property type="term" value="P:regulation of postsynaptic membrane neurotransmitter receptor levels"/>
    <property type="evidence" value="ECO:0007669"/>
    <property type="project" value="TreeGrafter"/>
</dbReference>
<dbReference type="PROSITE" id="PS50836">
    <property type="entry name" value="DOMON"/>
    <property type="match status" value="1"/>
</dbReference>
<evidence type="ECO:0000256" key="1">
    <source>
        <dbReference type="SAM" id="SignalP"/>
    </source>
</evidence>
<dbReference type="Pfam" id="PF03351">
    <property type="entry name" value="DOMON"/>
    <property type="match status" value="1"/>
</dbReference>
<feature type="signal peptide" evidence="1">
    <location>
        <begin position="1"/>
        <end position="28"/>
    </location>
</feature>
<dbReference type="RefSeq" id="XP_022309524.1">
    <property type="nucleotide sequence ID" value="XM_022453816.1"/>
</dbReference>
<proteinExistence type="predicted"/>
<keyword evidence="3" id="KW-1185">Reference proteome</keyword>
<dbReference type="GeneID" id="111115172"/>
<dbReference type="Proteomes" id="UP000694844">
    <property type="component" value="Chromosome 9"/>
</dbReference>
<accession>A0A8B8C365</accession>
<reference evidence="4" key="1">
    <citation type="submission" date="2025-08" db="UniProtKB">
        <authorList>
            <consortium name="RefSeq"/>
        </authorList>
    </citation>
    <scope>IDENTIFICATION</scope>
    <source>
        <tissue evidence="4">Whole sample</tissue>
    </source>
</reference>
<dbReference type="InterPro" id="IPR042789">
    <property type="entry name" value="FRRS1L"/>
</dbReference>
<protein>
    <submittedName>
        <fullName evidence="4">Ferric-chelate reductase 1</fullName>
    </submittedName>
</protein>
<dbReference type="OrthoDB" id="6418377at2759"/>
<dbReference type="KEGG" id="cvn:111115172"/>
<dbReference type="GO" id="GO:1900449">
    <property type="term" value="P:regulation of glutamate receptor signaling pathway"/>
    <property type="evidence" value="ECO:0007669"/>
    <property type="project" value="InterPro"/>
</dbReference>
<dbReference type="InterPro" id="IPR005018">
    <property type="entry name" value="DOMON_domain"/>
</dbReference>
<sequence length="410" mass="46060">MYELRVAAHTYFLVYGLLSCLTVDGSRGNSRHCRNGVRPSHVLGVNRLDETSGEICDATTGAKQVQLFRVSGNETNLPQIKIVLTTPTDVSRVVITFSGTIHDVSSGKTPVALLSCAGKKDTLLIRQHAKNATACVHILLSLHSTISNIGRLWVKRNGKMRGMRIKLNRKGVNHNERLKRSNSEGITKTQYGNSSESGQITEISECGQTRSCFRYHKTNSACGHLECSYFLSYTYKHTLEQTEYEFDVELSGHTDGWLAVGFSSDQQMLGDALVCRSIVNKPDIRVGAYQIRMRHAHPTPKDGFRASLLSGRKQNGFMYCRFQFRSDQDQMMEMTNDWFQLYARGPLSLTTVEGDLGKHQETPLMSDYKISLIKSVNKMNVYTSKAPHVTSGFTLLFLNWALVSSFRFFV</sequence>
<name>A0A8B8C365_CRAVI</name>
<dbReference type="PANTHER" id="PTHR46902:SF1">
    <property type="entry name" value="DOMON DOMAIN-CONTAINING PROTEIN FRRS1L"/>
    <property type="match status" value="1"/>
</dbReference>
<dbReference type="AlphaFoldDB" id="A0A8B8C365"/>
<feature type="chain" id="PRO_5034340275" evidence="1">
    <location>
        <begin position="29"/>
        <end position="410"/>
    </location>
</feature>
<keyword evidence="1" id="KW-0732">Signal</keyword>